<evidence type="ECO:0000256" key="1">
    <source>
        <dbReference type="ARBA" id="ARBA00004141"/>
    </source>
</evidence>
<feature type="transmembrane region" description="Helical" evidence="7">
    <location>
        <begin position="12"/>
        <end position="33"/>
    </location>
</feature>
<feature type="transmembrane region" description="Helical" evidence="7">
    <location>
        <begin position="169"/>
        <end position="191"/>
    </location>
</feature>
<dbReference type="AlphaFoldDB" id="A0A1G4IGV7"/>
<dbReference type="Proteomes" id="UP000195570">
    <property type="component" value="Unassembled WGS sequence"/>
</dbReference>
<reference evidence="9" key="1">
    <citation type="submission" date="2016-09" db="EMBL/GenBank/DDBJ databases">
        <authorList>
            <person name="Hebert L."/>
            <person name="Moumen B."/>
        </authorList>
    </citation>
    <scope>NUCLEOTIDE SEQUENCE [LARGE SCALE GENOMIC DNA]</scope>
    <source>
        <strain evidence="9">OVI</strain>
    </source>
</reference>
<dbReference type="GeneID" id="92377161"/>
<dbReference type="InterPro" id="IPR039859">
    <property type="entry name" value="PFA4/ZDH16/20/ERF2-like"/>
</dbReference>
<dbReference type="GO" id="GO:0016020">
    <property type="term" value="C:membrane"/>
    <property type="evidence" value="ECO:0007669"/>
    <property type="project" value="UniProtKB-SubCell"/>
</dbReference>
<keyword evidence="5 7" id="KW-0472">Membrane</keyword>
<comment type="caution">
    <text evidence="9">The sequence shown here is derived from an EMBL/GenBank/DDBJ whole genome shotgun (WGS) entry which is preliminary data.</text>
</comment>
<comment type="similarity">
    <text evidence="7">Belongs to the DHHC palmitoyltransferase family.</text>
</comment>
<feature type="transmembrane region" description="Helical" evidence="7">
    <location>
        <begin position="262"/>
        <end position="282"/>
    </location>
</feature>
<dbReference type="InterPro" id="IPR001594">
    <property type="entry name" value="Palmitoyltrfase_DHHC"/>
</dbReference>
<dbReference type="EC" id="2.3.1.225" evidence="7"/>
<gene>
    <name evidence="9" type="ORF">TEOVI_000322100</name>
</gene>
<evidence type="ECO:0000256" key="6">
    <source>
        <dbReference type="ARBA" id="ARBA00023315"/>
    </source>
</evidence>
<dbReference type="PANTHER" id="PTHR12246">
    <property type="entry name" value="PALMITOYLTRANSFERASE ZDHHC16"/>
    <property type="match status" value="1"/>
</dbReference>
<evidence type="ECO:0000256" key="2">
    <source>
        <dbReference type="ARBA" id="ARBA00022679"/>
    </source>
</evidence>
<comment type="subcellular location">
    <subcellularLocation>
        <location evidence="1">Membrane</location>
        <topology evidence="1">Multi-pass membrane protein</topology>
    </subcellularLocation>
</comment>
<evidence type="ECO:0000256" key="3">
    <source>
        <dbReference type="ARBA" id="ARBA00022692"/>
    </source>
</evidence>
<dbReference type="PROSITE" id="PS50216">
    <property type="entry name" value="DHHC"/>
    <property type="match status" value="1"/>
</dbReference>
<keyword evidence="3 7" id="KW-0812">Transmembrane</keyword>
<accession>A0A1G4IGV7</accession>
<evidence type="ECO:0000256" key="5">
    <source>
        <dbReference type="ARBA" id="ARBA00023136"/>
    </source>
</evidence>
<comment type="domain">
    <text evidence="7">The DHHC domain is required for palmitoyltransferase activity.</text>
</comment>
<feature type="domain" description="Palmitoyltransferase DHHC" evidence="8">
    <location>
        <begin position="123"/>
        <end position="299"/>
    </location>
</feature>
<sequence length="452" mass="49905">MCCGRRISAETFILPALFLLTSYSIFSFCVFIFPRLLDALGQAFLQPFIRGIRQPTSATPLHVEHLLSISAGSWGLFGVSAVLFSFTVWAYVAAATTDPGRVPYAYHKGAPKSATLALKVSGAQHHCPVCAHYKPQRAHHCSRCRRCVLKYDHHCPWIGRCVGFFNYKLYLLVIFYTFLCTLWVVLLLLLACSSFAVQHYEAVNGQVRHRRVDMPAWDSRKCWAEAEALDRPHLRAKDLVVSAQAVAQLSLFEEFGVCPPFLGVYVCFLEAFIFLILSGSLLRKHWGLARRNLTTLDLVIQQTQIEQGICVRPPVNPFDIGVKGNLHQVFGDGDADGEHIHANFIARWFCRLLPVAAYPEQEQLRYASSVSSERSALVSTDPALWAGGAQASIPNYGTLQKGDLSGGVGQVTVIEGRGVCNVYHLSQVSSHVGSLLGQTFPTAVPLTSPTPV</sequence>
<evidence type="ECO:0000256" key="7">
    <source>
        <dbReference type="RuleBase" id="RU079119"/>
    </source>
</evidence>
<keyword evidence="4 7" id="KW-1133">Transmembrane helix</keyword>
<evidence type="ECO:0000313" key="10">
    <source>
        <dbReference type="Proteomes" id="UP000195570"/>
    </source>
</evidence>
<organism evidence="9 10">
    <name type="scientific">Trypanosoma equiperdum</name>
    <dbReference type="NCBI Taxonomy" id="5694"/>
    <lineage>
        <taxon>Eukaryota</taxon>
        <taxon>Discoba</taxon>
        <taxon>Euglenozoa</taxon>
        <taxon>Kinetoplastea</taxon>
        <taxon>Metakinetoplastina</taxon>
        <taxon>Trypanosomatida</taxon>
        <taxon>Trypanosomatidae</taxon>
        <taxon>Trypanosoma</taxon>
    </lineage>
</organism>
<dbReference type="VEuPathDB" id="TriTrypDB:TEOVI_000322100"/>
<dbReference type="EMBL" id="CZPT02001685">
    <property type="protein sequence ID" value="SCU71640.1"/>
    <property type="molecule type" value="Genomic_DNA"/>
</dbReference>
<evidence type="ECO:0000259" key="8">
    <source>
        <dbReference type="Pfam" id="PF01529"/>
    </source>
</evidence>
<dbReference type="GO" id="GO:0019706">
    <property type="term" value="F:protein-cysteine S-palmitoyltransferase activity"/>
    <property type="evidence" value="ECO:0007669"/>
    <property type="project" value="UniProtKB-EC"/>
</dbReference>
<evidence type="ECO:0000313" key="9">
    <source>
        <dbReference type="EMBL" id="SCU71640.1"/>
    </source>
</evidence>
<dbReference type="RefSeq" id="XP_067082267.1">
    <property type="nucleotide sequence ID" value="XM_067226166.1"/>
</dbReference>
<name>A0A1G4IGV7_TRYEQ</name>
<keyword evidence="6 7" id="KW-0012">Acyltransferase</keyword>
<comment type="catalytic activity">
    <reaction evidence="7">
        <text>L-cysteinyl-[protein] + hexadecanoyl-CoA = S-hexadecanoyl-L-cysteinyl-[protein] + CoA</text>
        <dbReference type="Rhea" id="RHEA:36683"/>
        <dbReference type="Rhea" id="RHEA-COMP:10131"/>
        <dbReference type="Rhea" id="RHEA-COMP:11032"/>
        <dbReference type="ChEBI" id="CHEBI:29950"/>
        <dbReference type="ChEBI" id="CHEBI:57287"/>
        <dbReference type="ChEBI" id="CHEBI:57379"/>
        <dbReference type="ChEBI" id="CHEBI:74151"/>
        <dbReference type="EC" id="2.3.1.225"/>
    </reaction>
</comment>
<feature type="transmembrane region" description="Helical" evidence="7">
    <location>
        <begin position="74"/>
        <end position="94"/>
    </location>
</feature>
<proteinExistence type="inferred from homology"/>
<keyword evidence="10" id="KW-1185">Reference proteome</keyword>
<keyword evidence="2 7" id="KW-0808">Transferase</keyword>
<dbReference type="Pfam" id="PF01529">
    <property type="entry name" value="DHHC"/>
    <property type="match status" value="1"/>
</dbReference>
<evidence type="ECO:0000256" key="4">
    <source>
        <dbReference type="ARBA" id="ARBA00022989"/>
    </source>
</evidence>
<protein>
    <recommendedName>
        <fullName evidence="7">Palmitoyltransferase</fullName>
        <ecNumber evidence="7">2.3.1.225</ecNumber>
    </recommendedName>
</protein>